<name>A0A2U1M579_ARTAN</name>
<gene>
    <name evidence="1" type="ORF">CTI12_AA371830</name>
</gene>
<comment type="caution">
    <text evidence="1">The sequence shown here is derived from an EMBL/GenBank/DDBJ whole genome shotgun (WGS) entry which is preliminary data.</text>
</comment>
<dbReference type="AlphaFoldDB" id="A0A2U1M579"/>
<protein>
    <submittedName>
        <fullName evidence="1">Uncharacterized protein</fullName>
    </submittedName>
</protein>
<accession>A0A2U1M579</accession>
<proteinExistence type="predicted"/>
<keyword evidence="2" id="KW-1185">Reference proteome</keyword>
<reference evidence="1 2" key="1">
    <citation type="journal article" date="2018" name="Mol. Plant">
        <title>The genome of Artemisia annua provides insight into the evolution of Asteraceae family and artemisinin biosynthesis.</title>
        <authorList>
            <person name="Shen Q."/>
            <person name="Zhang L."/>
            <person name="Liao Z."/>
            <person name="Wang S."/>
            <person name="Yan T."/>
            <person name="Shi P."/>
            <person name="Liu M."/>
            <person name="Fu X."/>
            <person name="Pan Q."/>
            <person name="Wang Y."/>
            <person name="Lv Z."/>
            <person name="Lu X."/>
            <person name="Zhang F."/>
            <person name="Jiang W."/>
            <person name="Ma Y."/>
            <person name="Chen M."/>
            <person name="Hao X."/>
            <person name="Li L."/>
            <person name="Tang Y."/>
            <person name="Lv G."/>
            <person name="Zhou Y."/>
            <person name="Sun X."/>
            <person name="Brodelius P.E."/>
            <person name="Rose J.K.C."/>
            <person name="Tang K."/>
        </authorList>
    </citation>
    <scope>NUCLEOTIDE SEQUENCE [LARGE SCALE GENOMIC DNA]</scope>
    <source>
        <strain evidence="2">cv. Huhao1</strain>
        <tissue evidence="1">Leaf</tissue>
    </source>
</reference>
<sequence>MGKRSAILEMYAADENPSIEITHDDATNLSYLSCASQEAHSREDLFLLMTIGSRTTLNLIGMVKTSTYLS</sequence>
<organism evidence="1 2">
    <name type="scientific">Artemisia annua</name>
    <name type="common">Sweet wormwood</name>
    <dbReference type="NCBI Taxonomy" id="35608"/>
    <lineage>
        <taxon>Eukaryota</taxon>
        <taxon>Viridiplantae</taxon>
        <taxon>Streptophyta</taxon>
        <taxon>Embryophyta</taxon>
        <taxon>Tracheophyta</taxon>
        <taxon>Spermatophyta</taxon>
        <taxon>Magnoliopsida</taxon>
        <taxon>eudicotyledons</taxon>
        <taxon>Gunneridae</taxon>
        <taxon>Pentapetalae</taxon>
        <taxon>asterids</taxon>
        <taxon>campanulids</taxon>
        <taxon>Asterales</taxon>
        <taxon>Asteraceae</taxon>
        <taxon>Asteroideae</taxon>
        <taxon>Anthemideae</taxon>
        <taxon>Artemisiinae</taxon>
        <taxon>Artemisia</taxon>
    </lineage>
</organism>
<evidence type="ECO:0000313" key="2">
    <source>
        <dbReference type="Proteomes" id="UP000245207"/>
    </source>
</evidence>
<dbReference type="Proteomes" id="UP000245207">
    <property type="component" value="Unassembled WGS sequence"/>
</dbReference>
<evidence type="ECO:0000313" key="1">
    <source>
        <dbReference type="EMBL" id="PWA56389.1"/>
    </source>
</evidence>
<dbReference type="EMBL" id="PKPP01006472">
    <property type="protein sequence ID" value="PWA56389.1"/>
    <property type="molecule type" value="Genomic_DNA"/>
</dbReference>